<dbReference type="HOGENOM" id="CLU_933409_0_0_0"/>
<gene>
    <name evidence="2" type="ORF">Theth_1870</name>
</gene>
<organism evidence="2 3">
    <name type="scientific">Pseudothermotoga thermarum DSM 5069</name>
    <dbReference type="NCBI Taxonomy" id="688269"/>
    <lineage>
        <taxon>Bacteria</taxon>
        <taxon>Thermotogati</taxon>
        <taxon>Thermotogota</taxon>
        <taxon>Thermotogae</taxon>
        <taxon>Thermotogales</taxon>
        <taxon>Thermotogaceae</taxon>
        <taxon>Pseudothermotoga</taxon>
    </lineage>
</organism>
<dbReference type="AlphaFoldDB" id="F7YWD3"/>
<dbReference type="RefSeq" id="WP_013933119.1">
    <property type="nucleotide sequence ID" value="NC_015707.1"/>
</dbReference>
<sequence length="298" mass="31513" precursor="true">MKKLLAVVLVALLSVGAFAAVNFSGSLDVTNKLTYTPGATPSELKWEVTPSGSVSISASGSDEITGFSATINWDGKAEGYVWWKPYVSEALTIQLNAGTIDGKGQVQSVFTLKPSDDLKDTLTVSLYPNAYKPAYLFELDVSNKLEFMFLTLTTTVKEVVKNAEAAKVDLAAGVTLDAAKLLGIADATLKFKADFGIKAPDAQPLKSWSVGADFGIDKYKGSVSFNHENKLTAKLETTLLAPVTIGGSVTVKTEDPVGSMELNAYAKWTLGVLSNTLSLGYNAATKGATVSLTNSVSF</sequence>
<dbReference type="Proteomes" id="UP000006804">
    <property type="component" value="Chromosome"/>
</dbReference>
<feature type="chain" id="PRO_5003366228" evidence="1">
    <location>
        <begin position="20"/>
        <end position="298"/>
    </location>
</feature>
<name>F7YWD3_9THEM</name>
<keyword evidence="3" id="KW-1185">Reference proteome</keyword>
<dbReference type="KEGG" id="tta:Theth_1870"/>
<dbReference type="PATRIC" id="fig|688269.3.peg.1929"/>
<keyword evidence="1" id="KW-0732">Signal</keyword>
<dbReference type="STRING" id="688269.Theth_1870"/>
<proteinExistence type="predicted"/>
<evidence type="ECO:0000256" key="1">
    <source>
        <dbReference type="SAM" id="SignalP"/>
    </source>
</evidence>
<evidence type="ECO:0000313" key="2">
    <source>
        <dbReference type="EMBL" id="AEH51911.1"/>
    </source>
</evidence>
<evidence type="ECO:0000313" key="3">
    <source>
        <dbReference type="Proteomes" id="UP000006804"/>
    </source>
</evidence>
<dbReference type="EMBL" id="CP002351">
    <property type="protein sequence ID" value="AEH51911.1"/>
    <property type="molecule type" value="Genomic_DNA"/>
</dbReference>
<feature type="signal peptide" evidence="1">
    <location>
        <begin position="1"/>
        <end position="19"/>
    </location>
</feature>
<protein>
    <submittedName>
        <fullName evidence="2">Uncharacterized protein</fullName>
    </submittedName>
</protein>
<accession>F7YWD3</accession>
<reference evidence="2 3" key="1">
    <citation type="submission" date="2010-11" db="EMBL/GenBank/DDBJ databases">
        <title>The complete genome of Thermotoga thermarum DSM 5069.</title>
        <authorList>
            <consortium name="US DOE Joint Genome Institute (JGI-PGF)"/>
            <person name="Lucas S."/>
            <person name="Copeland A."/>
            <person name="Lapidus A."/>
            <person name="Bruce D."/>
            <person name="Goodwin L."/>
            <person name="Pitluck S."/>
            <person name="Kyrpides N."/>
            <person name="Mavromatis K."/>
            <person name="Ivanova N."/>
            <person name="Zeytun A."/>
            <person name="Brettin T."/>
            <person name="Detter J.C."/>
            <person name="Tapia R."/>
            <person name="Han C."/>
            <person name="Land M."/>
            <person name="Hauser L."/>
            <person name="Markowitz V."/>
            <person name="Cheng J.-F."/>
            <person name="Hugenholtz P."/>
            <person name="Woyke T."/>
            <person name="Wu D."/>
            <person name="Spring S."/>
            <person name="Schroeder M."/>
            <person name="Brambilla E."/>
            <person name="Klenk H.-P."/>
            <person name="Eisen J.A."/>
        </authorList>
    </citation>
    <scope>NUCLEOTIDE SEQUENCE [LARGE SCALE GENOMIC DNA]</scope>
    <source>
        <strain evidence="2 3">DSM 5069</strain>
    </source>
</reference>